<sequence length="426" mass="46770">MAKPDDSKDAVPTAHGPDREKPSTSGPLATIVAPFTRAGSYYARSWGAYLDGSNGELPVARPTLSLATHALRDEIVLVGLRWRRPLSDARVYDRINAEVRQAIALYDKKGWLTAPATFFAAPPAPTDVAIRSFTSRNRTHERLSFDSGYQPFPKEPGGDRWRSYTGNHRAYALMLRHPEPRPWLVCVHGTEMGRVGLDLTLFRAWHLHEDFGLNVVLPVLPMHGPRARGLPKNAVYPGEDVMDDVHATAQAVWDVRRVLAWIRTEAPDAQIGLNSISLGGYIAALVASLEDGLSCAILGVPPANLVDILGRHAGLEKNDPRRKTLELAAPIGRMISPLSLQPKVAPAGRFIYAGVADRIVHPREQVLQLWEHWGRPDIGWYHGGHTGFFQARPVQRFIDAALIQSGLVDAGSVDTGPIDTGPIDKK</sequence>
<name>A0A6N4WIQ9_9MYCO</name>
<dbReference type="AlphaFoldDB" id="A0A6N4WIQ9"/>
<organism evidence="2 3">
    <name type="scientific">Mycolicibacterium anyangense</name>
    <dbReference type="NCBI Taxonomy" id="1431246"/>
    <lineage>
        <taxon>Bacteria</taxon>
        <taxon>Bacillati</taxon>
        <taxon>Actinomycetota</taxon>
        <taxon>Actinomycetes</taxon>
        <taxon>Mycobacteriales</taxon>
        <taxon>Mycobacteriaceae</taxon>
        <taxon>Mycolicibacterium</taxon>
    </lineage>
</organism>
<evidence type="ECO:0000313" key="2">
    <source>
        <dbReference type="EMBL" id="BBZ79061.1"/>
    </source>
</evidence>
<dbReference type="SUPFAM" id="SSF53474">
    <property type="entry name" value="alpha/beta-Hydrolases"/>
    <property type="match status" value="1"/>
</dbReference>
<gene>
    <name evidence="2" type="ORF">MANY_43980</name>
</gene>
<evidence type="ECO:0000313" key="3">
    <source>
        <dbReference type="Proteomes" id="UP000467249"/>
    </source>
</evidence>
<keyword evidence="3" id="KW-1185">Reference proteome</keyword>
<accession>A0A6N4WIQ9</accession>
<dbReference type="Proteomes" id="UP000467249">
    <property type="component" value="Chromosome"/>
</dbReference>
<keyword evidence="2" id="KW-0378">Hydrolase</keyword>
<evidence type="ECO:0000256" key="1">
    <source>
        <dbReference type="SAM" id="MobiDB-lite"/>
    </source>
</evidence>
<reference evidence="2 3" key="1">
    <citation type="journal article" date="2019" name="Emerg. Microbes Infect.">
        <title>Comprehensive subspecies identification of 175 nontuberculous mycobacteria species based on 7547 genomic profiles.</title>
        <authorList>
            <person name="Matsumoto Y."/>
            <person name="Kinjo T."/>
            <person name="Motooka D."/>
            <person name="Nabeya D."/>
            <person name="Jung N."/>
            <person name="Uechi K."/>
            <person name="Horii T."/>
            <person name="Iida T."/>
            <person name="Fujita J."/>
            <person name="Nakamura S."/>
        </authorList>
    </citation>
    <scope>NUCLEOTIDE SEQUENCE [LARGE SCALE GENOMIC DNA]</scope>
    <source>
        <strain evidence="2 3">JCM 30275</strain>
    </source>
</reference>
<dbReference type="KEGG" id="many:MANY_43980"/>
<feature type="region of interest" description="Disordered" evidence="1">
    <location>
        <begin position="1"/>
        <end position="27"/>
    </location>
</feature>
<dbReference type="GO" id="GO:0016787">
    <property type="term" value="F:hydrolase activity"/>
    <property type="evidence" value="ECO:0007669"/>
    <property type="project" value="UniProtKB-KW"/>
</dbReference>
<dbReference type="Gene3D" id="3.40.50.1820">
    <property type="entry name" value="alpha/beta hydrolase"/>
    <property type="match status" value="1"/>
</dbReference>
<dbReference type="PANTHER" id="PTHR13617:SF14">
    <property type="entry name" value="PROTEIN ABHD18"/>
    <property type="match status" value="1"/>
</dbReference>
<proteinExistence type="predicted"/>
<dbReference type="RefSeq" id="WP_163806111.1">
    <property type="nucleotide sequence ID" value="NZ_AP022620.1"/>
</dbReference>
<dbReference type="PANTHER" id="PTHR13617">
    <property type="entry name" value="PROTEIN ABHD18"/>
    <property type="match status" value="1"/>
</dbReference>
<protein>
    <submittedName>
        <fullName evidence="2">Alpha/beta hydrolase</fullName>
    </submittedName>
</protein>
<dbReference type="EMBL" id="AP022620">
    <property type="protein sequence ID" value="BBZ79061.1"/>
    <property type="molecule type" value="Genomic_DNA"/>
</dbReference>
<dbReference type="InterPro" id="IPR029058">
    <property type="entry name" value="AB_hydrolase_fold"/>
</dbReference>